<keyword evidence="5" id="KW-0539">Nucleus</keyword>
<dbReference type="PROSITE" id="PS50066">
    <property type="entry name" value="MADS_BOX_2"/>
    <property type="match status" value="1"/>
</dbReference>
<dbReference type="InterPro" id="IPR002100">
    <property type="entry name" value="TF_MADSbox"/>
</dbReference>
<evidence type="ECO:0000313" key="9">
    <source>
        <dbReference type="Proteomes" id="UP001210211"/>
    </source>
</evidence>
<dbReference type="GO" id="GO:0000978">
    <property type="term" value="F:RNA polymerase II cis-regulatory region sequence-specific DNA binding"/>
    <property type="evidence" value="ECO:0007669"/>
    <property type="project" value="TreeGrafter"/>
</dbReference>
<dbReference type="GO" id="GO:0046983">
    <property type="term" value="F:protein dimerization activity"/>
    <property type="evidence" value="ECO:0007669"/>
    <property type="project" value="InterPro"/>
</dbReference>
<dbReference type="EMBL" id="JAMRDG010000001">
    <property type="protein sequence ID" value="KAJ3696728.1"/>
    <property type="molecule type" value="Genomic_DNA"/>
</dbReference>
<dbReference type="GO" id="GO:0005634">
    <property type="term" value="C:nucleus"/>
    <property type="evidence" value="ECO:0007669"/>
    <property type="project" value="UniProtKB-SubCell"/>
</dbReference>
<evidence type="ECO:0000256" key="5">
    <source>
        <dbReference type="ARBA" id="ARBA00023242"/>
    </source>
</evidence>
<organism evidence="8 9">
    <name type="scientific">Rhynchospora tenuis</name>
    <dbReference type="NCBI Taxonomy" id="198213"/>
    <lineage>
        <taxon>Eukaryota</taxon>
        <taxon>Viridiplantae</taxon>
        <taxon>Streptophyta</taxon>
        <taxon>Embryophyta</taxon>
        <taxon>Tracheophyta</taxon>
        <taxon>Spermatophyta</taxon>
        <taxon>Magnoliopsida</taxon>
        <taxon>Liliopsida</taxon>
        <taxon>Poales</taxon>
        <taxon>Cyperaceae</taxon>
        <taxon>Cyperoideae</taxon>
        <taxon>Rhynchosporeae</taxon>
        <taxon>Rhynchospora</taxon>
    </lineage>
</organism>
<dbReference type="CDD" id="cd00120">
    <property type="entry name" value="MADS"/>
    <property type="match status" value="1"/>
</dbReference>
<keyword evidence="3" id="KW-0238">DNA-binding</keyword>
<keyword evidence="2" id="KW-0805">Transcription regulation</keyword>
<dbReference type="SMART" id="SM00432">
    <property type="entry name" value="MADS"/>
    <property type="match status" value="1"/>
</dbReference>
<dbReference type="PANTHER" id="PTHR11945:SF629">
    <property type="entry name" value="OS02G0164450 PROTEIN"/>
    <property type="match status" value="1"/>
</dbReference>
<dbReference type="AlphaFoldDB" id="A0AAD5ZFC7"/>
<dbReference type="GO" id="GO:0000981">
    <property type="term" value="F:DNA-binding transcription factor activity, RNA polymerase II-specific"/>
    <property type="evidence" value="ECO:0007669"/>
    <property type="project" value="TreeGrafter"/>
</dbReference>
<evidence type="ECO:0000256" key="1">
    <source>
        <dbReference type="ARBA" id="ARBA00004123"/>
    </source>
</evidence>
<dbReference type="Gene3D" id="3.40.1810.10">
    <property type="entry name" value="Transcription factor, MADS-box"/>
    <property type="match status" value="1"/>
</dbReference>
<proteinExistence type="predicted"/>
<dbReference type="Pfam" id="PF00319">
    <property type="entry name" value="SRF-TF"/>
    <property type="match status" value="1"/>
</dbReference>
<comment type="subcellular location">
    <subcellularLocation>
        <location evidence="1">Nucleus</location>
    </subcellularLocation>
</comment>
<dbReference type="PANTHER" id="PTHR11945">
    <property type="entry name" value="MADS BOX PROTEIN"/>
    <property type="match status" value="1"/>
</dbReference>
<gene>
    <name evidence="8" type="ORF">LUZ61_000433</name>
</gene>
<dbReference type="InterPro" id="IPR036879">
    <property type="entry name" value="TF_MADSbox_sf"/>
</dbReference>
<dbReference type="SUPFAM" id="SSF55455">
    <property type="entry name" value="SRF-like"/>
    <property type="match status" value="1"/>
</dbReference>
<keyword evidence="6" id="KW-0175">Coiled coil</keyword>
<reference evidence="8 9" key="1">
    <citation type="journal article" date="2022" name="Cell">
        <title>Repeat-based holocentromeres influence genome architecture and karyotype evolution.</title>
        <authorList>
            <person name="Hofstatter P.G."/>
            <person name="Thangavel G."/>
            <person name="Lux T."/>
            <person name="Neumann P."/>
            <person name="Vondrak T."/>
            <person name="Novak P."/>
            <person name="Zhang M."/>
            <person name="Costa L."/>
            <person name="Castellani M."/>
            <person name="Scott A."/>
            <person name="Toegelov H."/>
            <person name="Fuchs J."/>
            <person name="Mata-Sucre Y."/>
            <person name="Dias Y."/>
            <person name="Vanzela A.L.L."/>
            <person name="Huettel B."/>
            <person name="Almeida C.C.S."/>
            <person name="Simkova H."/>
            <person name="Souza G."/>
            <person name="Pedrosa-Harand A."/>
            <person name="Macas J."/>
            <person name="Mayer K.F.X."/>
            <person name="Houben A."/>
            <person name="Marques A."/>
        </authorList>
    </citation>
    <scope>NUCLEOTIDE SEQUENCE [LARGE SCALE GENOMIC DNA]</scope>
    <source>
        <strain evidence="8">RhyTen1mFocal</strain>
    </source>
</reference>
<dbReference type="PRINTS" id="PR00404">
    <property type="entry name" value="MADSDOMAIN"/>
</dbReference>
<accession>A0AAD5ZFC7</accession>
<evidence type="ECO:0000259" key="7">
    <source>
        <dbReference type="PROSITE" id="PS50066"/>
    </source>
</evidence>
<feature type="domain" description="MADS-box" evidence="7">
    <location>
        <begin position="1"/>
        <end position="47"/>
    </location>
</feature>
<evidence type="ECO:0000313" key="8">
    <source>
        <dbReference type="EMBL" id="KAJ3696728.1"/>
    </source>
</evidence>
<evidence type="ECO:0000256" key="4">
    <source>
        <dbReference type="ARBA" id="ARBA00023163"/>
    </source>
</evidence>
<dbReference type="Proteomes" id="UP001210211">
    <property type="component" value="Unassembled WGS sequence"/>
</dbReference>
<evidence type="ECO:0000256" key="2">
    <source>
        <dbReference type="ARBA" id="ARBA00023015"/>
    </source>
</evidence>
<comment type="caution">
    <text evidence="8">The sequence shown here is derived from an EMBL/GenBank/DDBJ whole genome shotgun (WGS) entry which is preliminary data.</text>
</comment>
<name>A0AAD5ZFC7_9POAL</name>
<keyword evidence="4" id="KW-0804">Transcription</keyword>
<keyword evidence="9" id="KW-1185">Reference proteome</keyword>
<protein>
    <recommendedName>
        <fullName evidence="7">MADS-box domain-containing protein</fullName>
    </recommendedName>
</protein>
<evidence type="ECO:0000256" key="3">
    <source>
        <dbReference type="ARBA" id="ARBA00023125"/>
    </source>
</evidence>
<sequence length="266" mass="29370">MGRKKATMQLIPNLSIRKVTFRKRGASLIKKARELSLLCGQKVYLSVSDGPDDPSPEFWPPTEAVAAAQALSHAATSQQTELESLQRQVTSMQARLKDLETQNLNLEAEERIMMALPVGPYRLVEVESSDLAVKIDELLGKQMKEVQDRINSLLSGPEILSVAPEDLRIDYGDVSITFDPFSAAFMQQEQNMQEDMPGLFDVAASSPAGMSWGTSSDLAPLAIPTIPVEDSMDEEIAAILYPSHDDSMEDEEIAAILYPFKDPDHF</sequence>
<feature type="coiled-coil region" evidence="6">
    <location>
        <begin position="68"/>
        <end position="109"/>
    </location>
</feature>
<evidence type="ECO:0000256" key="6">
    <source>
        <dbReference type="SAM" id="Coils"/>
    </source>
</evidence>